<dbReference type="SMART" id="SM00100">
    <property type="entry name" value="cNMP"/>
    <property type="match status" value="1"/>
</dbReference>
<dbReference type="InterPro" id="IPR050503">
    <property type="entry name" value="cAMP-dep_PK_reg_su-like"/>
</dbReference>
<dbReference type="PANTHER" id="PTHR11635:SF152">
    <property type="entry name" value="CAMP-DEPENDENT PROTEIN KINASE TYPE I REGULATORY SUBUNIT-RELATED"/>
    <property type="match status" value="1"/>
</dbReference>
<keyword evidence="3" id="KW-1185">Reference proteome</keyword>
<dbReference type="GO" id="GO:0005952">
    <property type="term" value="C:cAMP-dependent protein kinase complex"/>
    <property type="evidence" value="ECO:0007669"/>
    <property type="project" value="InterPro"/>
</dbReference>
<evidence type="ECO:0000259" key="1">
    <source>
        <dbReference type="PROSITE" id="PS50042"/>
    </source>
</evidence>
<name>A0A4P6JJ86_KTERU</name>
<dbReference type="PRINTS" id="PR00103">
    <property type="entry name" value="CAMPKINASE"/>
</dbReference>
<dbReference type="EMBL" id="CP035758">
    <property type="protein sequence ID" value="QBD74726.1"/>
    <property type="molecule type" value="Genomic_DNA"/>
</dbReference>
<dbReference type="KEGG" id="kbs:EPA93_01455"/>
<sequence>MPTIECMRRQAMYEDALARVNLFSGLRKKDLKDLAAYCKERTFSPGSVLLSQGEQGLGLFILTKGTARITRKSSSVGVEEVLGQATAGDVIGEMALLDDLPRSATVTAVDEVTVLLLPVWEFRRILREIFRSDPDVGLSLLAVLSGRVRRAEQRACD</sequence>
<organism evidence="2 3">
    <name type="scientific">Ktedonosporobacter rubrisoli</name>
    <dbReference type="NCBI Taxonomy" id="2509675"/>
    <lineage>
        <taxon>Bacteria</taxon>
        <taxon>Bacillati</taxon>
        <taxon>Chloroflexota</taxon>
        <taxon>Ktedonobacteria</taxon>
        <taxon>Ktedonobacterales</taxon>
        <taxon>Ktedonosporobacteraceae</taxon>
        <taxon>Ktedonosporobacter</taxon>
    </lineage>
</organism>
<dbReference type="InterPro" id="IPR018488">
    <property type="entry name" value="cNMP-bd_CS"/>
</dbReference>
<protein>
    <submittedName>
        <fullName evidence="2">Cyclic nucleotide-binding domain-containing protein</fullName>
    </submittedName>
</protein>
<dbReference type="PROSITE" id="PS00889">
    <property type="entry name" value="CNMP_BINDING_2"/>
    <property type="match status" value="1"/>
</dbReference>
<gene>
    <name evidence="2" type="ORF">EPA93_01455</name>
</gene>
<dbReference type="Pfam" id="PF00027">
    <property type="entry name" value="cNMP_binding"/>
    <property type="match status" value="1"/>
</dbReference>
<dbReference type="InterPro" id="IPR014710">
    <property type="entry name" value="RmlC-like_jellyroll"/>
</dbReference>
<dbReference type="InterPro" id="IPR000595">
    <property type="entry name" value="cNMP-bd_dom"/>
</dbReference>
<feature type="domain" description="Cyclic nucleotide-binding" evidence="1">
    <location>
        <begin position="22"/>
        <end position="126"/>
    </location>
</feature>
<dbReference type="GO" id="GO:0005829">
    <property type="term" value="C:cytosol"/>
    <property type="evidence" value="ECO:0007669"/>
    <property type="project" value="TreeGrafter"/>
</dbReference>
<dbReference type="AlphaFoldDB" id="A0A4P6JJ86"/>
<evidence type="ECO:0000313" key="2">
    <source>
        <dbReference type="EMBL" id="QBD74726.1"/>
    </source>
</evidence>
<accession>A0A4P6JJ86</accession>
<dbReference type="Proteomes" id="UP000290365">
    <property type="component" value="Chromosome"/>
</dbReference>
<dbReference type="InterPro" id="IPR018490">
    <property type="entry name" value="cNMP-bd_dom_sf"/>
</dbReference>
<evidence type="ECO:0000313" key="3">
    <source>
        <dbReference type="Proteomes" id="UP000290365"/>
    </source>
</evidence>
<proteinExistence type="predicted"/>
<dbReference type="PANTHER" id="PTHR11635">
    <property type="entry name" value="CAMP-DEPENDENT PROTEIN KINASE REGULATORY CHAIN"/>
    <property type="match status" value="1"/>
</dbReference>
<dbReference type="PROSITE" id="PS50042">
    <property type="entry name" value="CNMP_BINDING_3"/>
    <property type="match status" value="1"/>
</dbReference>
<dbReference type="SUPFAM" id="SSF51206">
    <property type="entry name" value="cAMP-binding domain-like"/>
    <property type="match status" value="1"/>
</dbReference>
<dbReference type="CDD" id="cd00038">
    <property type="entry name" value="CAP_ED"/>
    <property type="match status" value="1"/>
</dbReference>
<dbReference type="Gene3D" id="2.60.120.10">
    <property type="entry name" value="Jelly Rolls"/>
    <property type="match status" value="1"/>
</dbReference>
<dbReference type="OrthoDB" id="9798104at2"/>
<reference evidence="2 3" key="1">
    <citation type="submission" date="2019-01" db="EMBL/GenBank/DDBJ databases">
        <title>Ktedonosporobacter rubrisoli SCAWS-G2.</title>
        <authorList>
            <person name="Huang Y."/>
            <person name="Yan B."/>
        </authorList>
    </citation>
    <scope>NUCLEOTIDE SEQUENCE [LARGE SCALE GENOMIC DNA]</scope>
    <source>
        <strain evidence="2 3">SCAWS-G2</strain>
    </source>
</reference>